<dbReference type="InterPro" id="IPR050267">
    <property type="entry name" value="Anti-sigma-factor_SerPK"/>
</dbReference>
<gene>
    <name evidence="3" type="ORF">CP967_07115</name>
</gene>
<sequence>MPHVPRNAAAARAVVAGLLDARSKEPGAAHLADTTLADALLVTSELVTNAFRHGGGLTGFTAEVSAEGLLLTVSDASREVPSVTVHGPGSDLVGGYGWPLVHRLSSRLTVTPYPGGKRIAVLIVL</sequence>
<keyword evidence="1" id="KW-0418">Kinase</keyword>
<evidence type="ECO:0000256" key="1">
    <source>
        <dbReference type="ARBA" id="ARBA00022527"/>
    </source>
</evidence>
<keyword evidence="3" id="KW-0547">Nucleotide-binding</keyword>
<dbReference type="OrthoDB" id="5184679at2"/>
<keyword evidence="1" id="KW-0723">Serine/threonine-protein kinase</keyword>
<dbReference type="Pfam" id="PF13581">
    <property type="entry name" value="HATPase_c_2"/>
    <property type="match status" value="1"/>
</dbReference>
<reference evidence="3 4" key="1">
    <citation type="submission" date="2017-09" db="EMBL/GenBank/DDBJ databases">
        <authorList>
            <person name="Lee N."/>
            <person name="Cho B.-K."/>
        </authorList>
    </citation>
    <scope>NUCLEOTIDE SEQUENCE [LARGE SCALE GENOMIC DNA]</scope>
    <source>
        <strain evidence="3 4">ATCC 12769</strain>
    </source>
</reference>
<feature type="domain" description="Histidine kinase/HSP90-like ATPase" evidence="2">
    <location>
        <begin position="9"/>
        <end position="119"/>
    </location>
</feature>
<keyword evidence="1" id="KW-0808">Transferase</keyword>
<keyword evidence="3" id="KW-0067">ATP-binding</keyword>
<dbReference type="InterPro" id="IPR003594">
    <property type="entry name" value="HATPase_dom"/>
</dbReference>
<dbReference type="AlphaFoldDB" id="A0A5J6FMD3"/>
<organism evidence="3 4">
    <name type="scientific">Streptomyces nitrosporeus</name>
    <dbReference type="NCBI Taxonomy" id="28894"/>
    <lineage>
        <taxon>Bacteria</taxon>
        <taxon>Bacillati</taxon>
        <taxon>Actinomycetota</taxon>
        <taxon>Actinomycetes</taxon>
        <taxon>Kitasatosporales</taxon>
        <taxon>Streptomycetaceae</taxon>
        <taxon>Streptomyces</taxon>
    </lineage>
</organism>
<dbReference type="GO" id="GO:0005524">
    <property type="term" value="F:ATP binding"/>
    <property type="evidence" value="ECO:0007669"/>
    <property type="project" value="UniProtKB-KW"/>
</dbReference>
<accession>A0A5J6FMD3</accession>
<dbReference type="SUPFAM" id="SSF55874">
    <property type="entry name" value="ATPase domain of HSP90 chaperone/DNA topoisomerase II/histidine kinase"/>
    <property type="match status" value="1"/>
</dbReference>
<dbReference type="PANTHER" id="PTHR35526:SF3">
    <property type="entry name" value="ANTI-SIGMA-F FACTOR RSBW"/>
    <property type="match status" value="1"/>
</dbReference>
<dbReference type="GO" id="GO:0004674">
    <property type="term" value="F:protein serine/threonine kinase activity"/>
    <property type="evidence" value="ECO:0007669"/>
    <property type="project" value="UniProtKB-KW"/>
</dbReference>
<dbReference type="InterPro" id="IPR036890">
    <property type="entry name" value="HATPase_C_sf"/>
</dbReference>
<evidence type="ECO:0000313" key="4">
    <source>
        <dbReference type="Proteomes" id="UP000326178"/>
    </source>
</evidence>
<evidence type="ECO:0000313" key="3">
    <source>
        <dbReference type="EMBL" id="QEU76444.1"/>
    </source>
</evidence>
<dbReference type="KEGG" id="snk:CP967_07115"/>
<keyword evidence="4" id="KW-1185">Reference proteome</keyword>
<dbReference type="Gene3D" id="3.30.565.10">
    <property type="entry name" value="Histidine kinase-like ATPase, C-terminal domain"/>
    <property type="match status" value="1"/>
</dbReference>
<evidence type="ECO:0000259" key="2">
    <source>
        <dbReference type="Pfam" id="PF13581"/>
    </source>
</evidence>
<dbReference type="PANTHER" id="PTHR35526">
    <property type="entry name" value="ANTI-SIGMA-F FACTOR RSBW-RELATED"/>
    <property type="match status" value="1"/>
</dbReference>
<dbReference type="CDD" id="cd16936">
    <property type="entry name" value="HATPase_RsbW-like"/>
    <property type="match status" value="1"/>
</dbReference>
<proteinExistence type="predicted"/>
<dbReference type="Proteomes" id="UP000326178">
    <property type="component" value="Chromosome"/>
</dbReference>
<dbReference type="EMBL" id="CP023702">
    <property type="protein sequence ID" value="QEU76444.1"/>
    <property type="molecule type" value="Genomic_DNA"/>
</dbReference>
<name>A0A5J6FMD3_9ACTN</name>
<protein>
    <submittedName>
        <fullName evidence="3">ATP-binding protein</fullName>
    </submittedName>
</protein>